<evidence type="ECO:0000256" key="5">
    <source>
        <dbReference type="ARBA" id="ARBA00023136"/>
    </source>
</evidence>
<comment type="subcellular location">
    <subcellularLocation>
        <location evidence="7">Cell membrane</location>
        <topology evidence="7">Multi-pass membrane protein</topology>
    </subcellularLocation>
    <subcellularLocation>
        <location evidence="1">Membrane</location>
        <topology evidence="1">Multi-pass membrane protein</topology>
    </subcellularLocation>
</comment>
<feature type="transmembrane region" description="Helical" evidence="7">
    <location>
        <begin position="357"/>
        <end position="384"/>
    </location>
</feature>
<protein>
    <recommendedName>
        <fullName evidence="7">Choline transporter-like protein</fullName>
    </recommendedName>
</protein>
<feature type="transmembrane region" description="Helical" evidence="7">
    <location>
        <begin position="263"/>
        <end position="286"/>
    </location>
</feature>
<evidence type="ECO:0000256" key="7">
    <source>
        <dbReference type="RuleBase" id="RU368066"/>
    </source>
</evidence>
<dbReference type="OMA" id="KEEFYYG"/>
<dbReference type="PANTHER" id="PTHR12385:SF14">
    <property type="entry name" value="CHOLINE TRANSPORTER-LIKE 2"/>
    <property type="match status" value="1"/>
</dbReference>
<feature type="transmembrane region" description="Helical" evidence="7">
    <location>
        <begin position="405"/>
        <end position="427"/>
    </location>
</feature>
<dbReference type="InterPro" id="IPR007603">
    <property type="entry name" value="Choline_transptr-like"/>
</dbReference>
<evidence type="ECO:0000313" key="9">
    <source>
        <dbReference type="WBParaSite" id="nRc.2.0.1.t44529-RA"/>
    </source>
</evidence>
<keyword evidence="6" id="KW-0325">Glycoprotein</keyword>
<sequence>MCGTKTKFYDTRDKPYLFFFNLEDCFDYSSVFNGCPTPQVCVSKCPDSYMMINYLEFPDLSVEILKTKLICTNENVVKKIKTIQDIKEQVEKNRCASYYLDSVPVAGMCLPRVITDGWQALTNVSWSNETLKTDTMKSFSDEKAYQFFNVLLQTKGITIKIFADLQLSWWLILININYDSWFLVTAFSWHRYQTLSIIYHDEHQEIKLMMASTFRRPKTWLILGIVFAIVSVVFVLFVCFMYDRIRLAIALITEASKAVMRMTSALFFPIIPFILHLIVFTFWASISVHLASSGNPSCHYVNVPPGYKNDTSETPINNGTECYCGTLLTDSPEKYCQFVQYQQPDYLFCAHLFNLFVFFWAMAFISGFEDMVLAGAFASYYWAFRKPQDLPYFPVLGSILRTLRYHLGSIALGSLVLAFVKTIQAVLDYVEKKMKTMNNPLAECIMRCLKWIFWFLEKFVRFLNRNAYILVAIYGNGFCHSAREAFFLITKNILRVVVLNKLTAFLLFLGKIVVVFLSSLIAYAIFSGRFEFTQKLMARLYYPYFPVIVVGLGAFLICRSFFDVYQLSVDTMFLCFLEDCDKNDGSPQKPYFMSKKLKKILHKENKDFPAAGRTDEAIAYF</sequence>
<feature type="transmembrane region" description="Helical" evidence="7">
    <location>
        <begin position="220"/>
        <end position="242"/>
    </location>
</feature>
<comment type="function">
    <text evidence="7">Choline transporter.</text>
</comment>
<feature type="transmembrane region" description="Helical" evidence="7">
    <location>
        <begin position="467"/>
        <end position="490"/>
    </location>
</feature>
<proteinExistence type="inferred from homology"/>
<dbReference type="GO" id="GO:0005886">
    <property type="term" value="C:plasma membrane"/>
    <property type="evidence" value="ECO:0007669"/>
    <property type="project" value="UniProtKB-SubCell"/>
</dbReference>
<dbReference type="AlphaFoldDB" id="A0A915L435"/>
<keyword evidence="5 7" id="KW-0472">Membrane</keyword>
<dbReference type="PANTHER" id="PTHR12385">
    <property type="entry name" value="CHOLINE TRANSPORTER-LIKE (SLC FAMILY 44)"/>
    <property type="match status" value="1"/>
</dbReference>
<evidence type="ECO:0000256" key="6">
    <source>
        <dbReference type="ARBA" id="ARBA00023180"/>
    </source>
</evidence>
<feature type="transmembrane region" description="Helical" evidence="7">
    <location>
        <begin position="502"/>
        <end position="526"/>
    </location>
</feature>
<keyword evidence="4 7" id="KW-1133">Transmembrane helix</keyword>
<evidence type="ECO:0000256" key="3">
    <source>
        <dbReference type="ARBA" id="ARBA00022692"/>
    </source>
</evidence>
<evidence type="ECO:0000256" key="2">
    <source>
        <dbReference type="ARBA" id="ARBA00007168"/>
    </source>
</evidence>
<keyword evidence="3 7" id="KW-0812">Transmembrane</keyword>
<evidence type="ECO:0000256" key="4">
    <source>
        <dbReference type="ARBA" id="ARBA00022989"/>
    </source>
</evidence>
<dbReference type="Proteomes" id="UP000887565">
    <property type="component" value="Unplaced"/>
</dbReference>
<evidence type="ECO:0000256" key="1">
    <source>
        <dbReference type="ARBA" id="ARBA00004141"/>
    </source>
</evidence>
<evidence type="ECO:0000313" key="8">
    <source>
        <dbReference type="Proteomes" id="UP000887565"/>
    </source>
</evidence>
<organism evidence="8 9">
    <name type="scientific">Romanomermis culicivorax</name>
    <name type="common">Nematode worm</name>
    <dbReference type="NCBI Taxonomy" id="13658"/>
    <lineage>
        <taxon>Eukaryota</taxon>
        <taxon>Metazoa</taxon>
        <taxon>Ecdysozoa</taxon>
        <taxon>Nematoda</taxon>
        <taxon>Enoplea</taxon>
        <taxon>Dorylaimia</taxon>
        <taxon>Mermithida</taxon>
        <taxon>Mermithoidea</taxon>
        <taxon>Mermithidae</taxon>
        <taxon>Romanomermis</taxon>
    </lineage>
</organism>
<keyword evidence="8" id="KW-1185">Reference proteome</keyword>
<accession>A0A915L435</accession>
<reference evidence="9" key="1">
    <citation type="submission" date="2022-11" db="UniProtKB">
        <authorList>
            <consortium name="WormBaseParasite"/>
        </authorList>
    </citation>
    <scope>IDENTIFICATION</scope>
</reference>
<dbReference type="Pfam" id="PF04515">
    <property type="entry name" value="Choline_transpo"/>
    <property type="match status" value="1"/>
</dbReference>
<comment type="similarity">
    <text evidence="2 7">Belongs to the CTL (choline transporter-like) family.</text>
</comment>
<dbReference type="GO" id="GO:0022857">
    <property type="term" value="F:transmembrane transporter activity"/>
    <property type="evidence" value="ECO:0007669"/>
    <property type="project" value="UniProtKB-UniRule"/>
</dbReference>
<name>A0A915L435_ROMCU</name>
<dbReference type="WBParaSite" id="nRc.2.0.1.t44529-RA">
    <property type="protein sequence ID" value="nRc.2.0.1.t44529-RA"/>
    <property type="gene ID" value="nRc.2.0.1.g44529"/>
</dbReference>
<feature type="transmembrane region" description="Helical" evidence="7">
    <location>
        <begin position="541"/>
        <end position="562"/>
    </location>
</feature>